<dbReference type="PANTHER" id="PTHR43790:SF9">
    <property type="entry name" value="GALACTOFURANOSE TRANSPORTER ATP-BINDING PROTEIN YTFR"/>
    <property type="match status" value="1"/>
</dbReference>
<evidence type="ECO:0000256" key="4">
    <source>
        <dbReference type="ARBA" id="ARBA00022741"/>
    </source>
</evidence>
<evidence type="ECO:0000256" key="6">
    <source>
        <dbReference type="SAM" id="MobiDB-lite"/>
    </source>
</evidence>
<feature type="compositionally biased region" description="Basic and acidic residues" evidence="6">
    <location>
        <begin position="244"/>
        <end position="256"/>
    </location>
</feature>
<evidence type="ECO:0000256" key="5">
    <source>
        <dbReference type="ARBA" id="ARBA00022840"/>
    </source>
</evidence>
<accession>A0A7Y7M6B2</accession>
<protein>
    <submittedName>
        <fullName evidence="8">Sugar ABC transporter ATP-binding protein</fullName>
    </submittedName>
</protein>
<dbReference type="CDD" id="cd03216">
    <property type="entry name" value="ABC_Carb_Monos_I"/>
    <property type="match status" value="1"/>
</dbReference>
<keyword evidence="5 8" id="KW-0067">ATP-binding</keyword>
<dbReference type="PROSITE" id="PS50893">
    <property type="entry name" value="ABC_TRANSPORTER_2"/>
    <property type="match status" value="2"/>
</dbReference>
<dbReference type="SUPFAM" id="SSF52540">
    <property type="entry name" value="P-loop containing nucleoside triphosphate hydrolases"/>
    <property type="match status" value="2"/>
</dbReference>
<dbReference type="AlphaFoldDB" id="A0A7Y7M6B2"/>
<dbReference type="GO" id="GO:0016887">
    <property type="term" value="F:ATP hydrolysis activity"/>
    <property type="evidence" value="ECO:0007669"/>
    <property type="project" value="InterPro"/>
</dbReference>
<evidence type="ECO:0000256" key="3">
    <source>
        <dbReference type="ARBA" id="ARBA00022737"/>
    </source>
</evidence>
<sequence length="523" mass="56114">MNRLELRGIVKSFGGVRALKGVDAVIAAGRTLVLLGENGAGKSTLIKTLTGAVRPEEGEILIDGTPVVLRDPMHARALGITAVYQEPMIFPHLSVLENVFAGCEITDRFGRVRTEAMLGAVRPWLSSLDLAESLLHRPMMDLGLGHQQLVLIAQALVQDARVIVFDEPTAILSRAETDRLVGIIRRLRDDGRAIVYITHRLEEVPRLGDHVTVLTDGRVTGDYAASDVTEDLLLRLMMGRRHDTRQDDGIRQDGGEAARPPAAAASSTPPVLSIRGLSHPRHFHDVDWDVAAGRITGIYGLVGAGRSEVAMTVFGALRASTGRIVLDGREISPRSPAEAMALGIGYLPEDRKKQGIFAPMGLESNLTCTGLARLSHGGWLLDFPALLAETRAVMRRFAIKAGTPETAIGTLSGGNQQKGLFARWAGQALRVLILDEPTRGIDLATKAEIHGFIRQLAEAGTAIVVITSDLAELMAVSQDVIVMRQGRVVDRVQGAALTAERVLASAIGAATTGHEHTGRERAA</sequence>
<dbReference type="InterPro" id="IPR027417">
    <property type="entry name" value="P-loop_NTPase"/>
</dbReference>
<evidence type="ECO:0000256" key="2">
    <source>
        <dbReference type="ARBA" id="ARBA00022597"/>
    </source>
</evidence>
<proteinExistence type="predicted"/>
<dbReference type="PANTHER" id="PTHR43790">
    <property type="entry name" value="CARBOHYDRATE TRANSPORT ATP-BINDING PROTEIN MG119-RELATED"/>
    <property type="match status" value="1"/>
</dbReference>
<organism evidence="8 9">
    <name type="scientific">Nguyenibacter vanlangensis</name>
    <dbReference type="NCBI Taxonomy" id="1216886"/>
    <lineage>
        <taxon>Bacteria</taxon>
        <taxon>Pseudomonadati</taxon>
        <taxon>Pseudomonadota</taxon>
        <taxon>Alphaproteobacteria</taxon>
        <taxon>Acetobacterales</taxon>
        <taxon>Acetobacteraceae</taxon>
        <taxon>Nguyenibacter</taxon>
    </lineage>
</organism>
<comment type="caution">
    <text evidence="8">The sequence shown here is derived from an EMBL/GenBank/DDBJ whole genome shotgun (WGS) entry which is preliminary data.</text>
</comment>
<feature type="domain" description="ABC transporter" evidence="7">
    <location>
        <begin position="4"/>
        <end position="241"/>
    </location>
</feature>
<keyword evidence="2" id="KW-0762">Sugar transport</keyword>
<gene>
    <name evidence="8" type="ORF">HUK84_12235</name>
</gene>
<keyword evidence="3" id="KW-0677">Repeat</keyword>
<dbReference type="Pfam" id="PF00005">
    <property type="entry name" value="ABC_tran"/>
    <property type="match status" value="2"/>
</dbReference>
<dbReference type="CDD" id="cd03215">
    <property type="entry name" value="ABC_Carb_Monos_II"/>
    <property type="match status" value="1"/>
</dbReference>
<dbReference type="InterPro" id="IPR003439">
    <property type="entry name" value="ABC_transporter-like_ATP-bd"/>
</dbReference>
<dbReference type="Gene3D" id="3.40.50.300">
    <property type="entry name" value="P-loop containing nucleotide triphosphate hydrolases"/>
    <property type="match status" value="2"/>
</dbReference>
<dbReference type="SMART" id="SM00382">
    <property type="entry name" value="AAA"/>
    <property type="match status" value="2"/>
</dbReference>
<dbReference type="InterPro" id="IPR003593">
    <property type="entry name" value="AAA+_ATPase"/>
</dbReference>
<dbReference type="Proteomes" id="UP000534870">
    <property type="component" value="Unassembled WGS sequence"/>
</dbReference>
<name>A0A7Y7M6B2_9PROT</name>
<feature type="region of interest" description="Disordered" evidence="6">
    <location>
        <begin position="244"/>
        <end position="270"/>
    </location>
</feature>
<keyword evidence="1" id="KW-0813">Transport</keyword>
<feature type="compositionally biased region" description="Low complexity" evidence="6">
    <location>
        <begin position="257"/>
        <end position="270"/>
    </location>
</feature>
<dbReference type="RefSeq" id="WP_176640539.1">
    <property type="nucleotide sequence ID" value="NZ_JABXXP010000273.1"/>
</dbReference>
<reference evidence="8 9" key="1">
    <citation type="submission" date="2020-06" db="EMBL/GenBank/DDBJ databases">
        <title>Description of novel acetic acid bacteria.</title>
        <authorList>
            <person name="Sombolestani A."/>
        </authorList>
    </citation>
    <scope>NUCLEOTIDE SEQUENCE [LARGE SCALE GENOMIC DNA]</scope>
    <source>
        <strain evidence="8 9">LMG 31431</strain>
    </source>
</reference>
<feature type="domain" description="ABC transporter" evidence="7">
    <location>
        <begin position="266"/>
        <end position="510"/>
    </location>
</feature>
<evidence type="ECO:0000256" key="1">
    <source>
        <dbReference type="ARBA" id="ARBA00022448"/>
    </source>
</evidence>
<dbReference type="EMBL" id="JABXXP010000273">
    <property type="protein sequence ID" value="NVN11872.1"/>
    <property type="molecule type" value="Genomic_DNA"/>
</dbReference>
<keyword evidence="4" id="KW-0547">Nucleotide-binding</keyword>
<evidence type="ECO:0000313" key="9">
    <source>
        <dbReference type="Proteomes" id="UP000534870"/>
    </source>
</evidence>
<evidence type="ECO:0000259" key="7">
    <source>
        <dbReference type="PROSITE" id="PS50893"/>
    </source>
</evidence>
<evidence type="ECO:0000313" key="8">
    <source>
        <dbReference type="EMBL" id="NVN11872.1"/>
    </source>
</evidence>
<dbReference type="InterPro" id="IPR050107">
    <property type="entry name" value="ABC_carbohydrate_import_ATPase"/>
</dbReference>
<dbReference type="GO" id="GO:0005524">
    <property type="term" value="F:ATP binding"/>
    <property type="evidence" value="ECO:0007669"/>
    <property type="project" value="UniProtKB-KW"/>
</dbReference>